<dbReference type="RefSeq" id="WP_115457907.1">
    <property type="nucleotide sequence ID" value="NZ_QRAP01000003.1"/>
</dbReference>
<feature type="domain" description="Glycosyl hydrolase family 13 catalytic" evidence="8">
    <location>
        <begin position="149"/>
        <end position="558"/>
    </location>
</feature>
<dbReference type="NCBIfam" id="NF002983">
    <property type="entry name" value="PRK03705.1"/>
    <property type="match status" value="1"/>
</dbReference>
<dbReference type="GO" id="GO:0005980">
    <property type="term" value="P:glycogen catabolic process"/>
    <property type="evidence" value="ECO:0007669"/>
    <property type="project" value="UniProtKB-UniRule"/>
</dbReference>
<dbReference type="SUPFAM" id="SSF51445">
    <property type="entry name" value="(Trans)glycosidases"/>
    <property type="match status" value="1"/>
</dbReference>
<dbReference type="OrthoDB" id="3236218at2"/>
<dbReference type="HAMAP" id="MF_01248">
    <property type="entry name" value="GlgX"/>
    <property type="match status" value="1"/>
</dbReference>
<feature type="region of interest" description="Disordered" evidence="7">
    <location>
        <begin position="456"/>
        <end position="480"/>
    </location>
</feature>
<dbReference type="GO" id="GO:0004135">
    <property type="term" value="F:amylo-alpha-1,6-glucosidase activity"/>
    <property type="evidence" value="ECO:0007669"/>
    <property type="project" value="InterPro"/>
</dbReference>
<keyword evidence="2 6" id="KW-0321">Glycogen metabolism</keyword>
<dbReference type="InterPro" id="IPR014756">
    <property type="entry name" value="Ig_E-set"/>
</dbReference>
<comment type="catalytic activity">
    <reaction evidence="6">
        <text>Hydrolysis of (1-&gt;6)-alpha-D-glucosidic linkages to branches with degrees of polymerization of three or four glucose residues in limit dextrin.</text>
        <dbReference type="EC" id="3.2.1.196"/>
    </reaction>
</comment>
<evidence type="ECO:0000256" key="5">
    <source>
        <dbReference type="ARBA" id="ARBA00023295"/>
    </source>
</evidence>
<dbReference type="Pfam" id="PF00128">
    <property type="entry name" value="Alpha-amylase"/>
    <property type="match status" value="1"/>
</dbReference>
<comment type="similarity">
    <text evidence="1 6">Belongs to the glycosyl hydrolase 13 family.</text>
</comment>
<name>A0A370QTY5_9GAMM</name>
<protein>
    <recommendedName>
        <fullName evidence="6">Glycogen debranching enzyme</fullName>
        <ecNumber evidence="6">3.2.1.196</ecNumber>
    </recommendedName>
    <alternativeName>
        <fullName evidence="6">Limit dextrin alpha-1,6-maltotetraose-hydrolase</fullName>
    </alternativeName>
</protein>
<keyword evidence="4 6" id="KW-0119">Carbohydrate metabolism</keyword>
<feature type="active site" description="Nucleophile" evidence="6">
    <location>
        <position position="336"/>
    </location>
</feature>
<dbReference type="UniPathway" id="UPA00165"/>
<dbReference type="SUPFAM" id="SSF51011">
    <property type="entry name" value="Glycosyl hydrolase domain"/>
    <property type="match status" value="1"/>
</dbReference>
<dbReference type="SUPFAM" id="SSF81296">
    <property type="entry name" value="E set domains"/>
    <property type="match status" value="1"/>
</dbReference>
<dbReference type="InterPro" id="IPR044505">
    <property type="entry name" value="GlgX_Isoamylase_N_E_set"/>
</dbReference>
<dbReference type="InterPro" id="IPR011837">
    <property type="entry name" value="Glycogen_debranch_GlgX"/>
</dbReference>
<dbReference type="Proteomes" id="UP000254848">
    <property type="component" value="Unassembled WGS sequence"/>
</dbReference>
<feature type="site" description="Transition state stabilizer" evidence="6">
    <location>
        <position position="443"/>
    </location>
</feature>
<dbReference type="Pfam" id="PF02922">
    <property type="entry name" value="CBM_48"/>
    <property type="match status" value="1"/>
</dbReference>
<dbReference type="InterPro" id="IPR022844">
    <property type="entry name" value="Glycogen_debranch_bac"/>
</dbReference>
<keyword evidence="5 6" id="KW-0326">Glycosidase</keyword>
<proteinExistence type="inferred from homology"/>
<comment type="pathway">
    <text evidence="6">Glycan degradation; glycogen degradation.</text>
</comment>
<evidence type="ECO:0000259" key="8">
    <source>
        <dbReference type="SMART" id="SM00642"/>
    </source>
</evidence>
<dbReference type="InterPro" id="IPR017853">
    <property type="entry name" value="GH"/>
</dbReference>
<dbReference type="InterPro" id="IPR013783">
    <property type="entry name" value="Ig-like_fold"/>
</dbReference>
<dbReference type="GO" id="GO:0120549">
    <property type="term" value="F:limit dextrin alpha-1,6-maltotetraose-hydrolase activity"/>
    <property type="evidence" value="ECO:0007669"/>
    <property type="project" value="UniProtKB-EC"/>
</dbReference>
<dbReference type="Gene3D" id="2.60.40.1180">
    <property type="entry name" value="Golgi alpha-mannosidase II"/>
    <property type="match status" value="1"/>
</dbReference>
<gene>
    <name evidence="6" type="primary">glgX</name>
    <name evidence="9" type="ORF">C8D90_103100</name>
</gene>
<dbReference type="Gene3D" id="2.60.40.10">
    <property type="entry name" value="Immunoglobulins"/>
    <property type="match status" value="1"/>
</dbReference>
<feature type="active site" description="Proton donor" evidence="6">
    <location>
        <position position="371"/>
    </location>
</feature>
<evidence type="ECO:0000313" key="9">
    <source>
        <dbReference type="EMBL" id="RDK92710.1"/>
    </source>
</evidence>
<dbReference type="InterPro" id="IPR040784">
    <property type="entry name" value="GlgX_C"/>
</dbReference>
<dbReference type="PANTHER" id="PTHR43002">
    <property type="entry name" value="GLYCOGEN DEBRANCHING ENZYME"/>
    <property type="match status" value="1"/>
</dbReference>
<dbReference type="InterPro" id="IPR013780">
    <property type="entry name" value="Glyco_hydro_b"/>
</dbReference>
<evidence type="ECO:0000256" key="4">
    <source>
        <dbReference type="ARBA" id="ARBA00023277"/>
    </source>
</evidence>
<comment type="function">
    <text evidence="6">Removes maltotriose and maltotetraose chains that are attached by 1,6-alpha-linkage to the limit dextrin main chain, generating a debranched limit dextrin.</text>
</comment>
<evidence type="ECO:0000256" key="3">
    <source>
        <dbReference type="ARBA" id="ARBA00022801"/>
    </source>
</evidence>
<dbReference type="EC" id="3.2.1.196" evidence="6"/>
<dbReference type="Gene3D" id="3.20.20.80">
    <property type="entry name" value="Glycosidases"/>
    <property type="match status" value="1"/>
</dbReference>
<keyword evidence="10" id="KW-1185">Reference proteome</keyword>
<evidence type="ECO:0000256" key="2">
    <source>
        <dbReference type="ARBA" id="ARBA00022600"/>
    </source>
</evidence>
<accession>A0A370QTY5</accession>
<evidence type="ECO:0000256" key="1">
    <source>
        <dbReference type="ARBA" id="ARBA00008061"/>
    </source>
</evidence>
<dbReference type="InterPro" id="IPR006047">
    <property type="entry name" value="GH13_cat_dom"/>
</dbReference>
<dbReference type="CDD" id="cd02856">
    <property type="entry name" value="E_set_GDE_Isoamylase_N"/>
    <property type="match status" value="1"/>
</dbReference>
<dbReference type="Pfam" id="PF18390">
    <property type="entry name" value="GlgX_C"/>
    <property type="match status" value="1"/>
</dbReference>
<dbReference type="SMART" id="SM00642">
    <property type="entry name" value="Aamy"/>
    <property type="match status" value="1"/>
</dbReference>
<dbReference type="InterPro" id="IPR004193">
    <property type="entry name" value="Glyco_hydro_13_N"/>
</dbReference>
<reference evidence="9 10" key="1">
    <citation type="submission" date="2018-07" db="EMBL/GenBank/DDBJ databases">
        <title>Genomic Encyclopedia of Type Strains, Phase IV (KMG-IV): sequencing the most valuable type-strain genomes for metagenomic binning, comparative biology and taxonomic classification.</title>
        <authorList>
            <person name="Goeker M."/>
        </authorList>
    </citation>
    <scope>NUCLEOTIDE SEQUENCE [LARGE SCALE GENOMIC DNA]</scope>
    <source>
        <strain evidence="9 10">DSM 103736</strain>
    </source>
</reference>
<evidence type="ECO:0000313" key="10">
    <source>
        <dbReference type="Proteomes" id="UP000254848"/>
    </source>
</evidence>
<dbReference type="EMBL" id="QRAP01000003">
    <property type="protein sequence ID" value="RDK92710.1"/>
    <property type="molecule type" value="Genomic_DNA"/>
</dbReference>
<keyword evidence="3 6" id="KW-0378">Hydrolase</keyword>
<feature type="compositionally biased region" description="Basic and acidic residues" evidence="7">
    <location>
        <begin position="457"/>
        <end position="470"/>
    </location>
</feature>
<comment type="caution">
    <text evidence="9">The sequence shown here is derived from an EMBL/GenBank/DDBJ whole genome shotgun (WGS) entry which is preliminary data.</text>
</comment>
<dbReference type="AlphaFoldDB" id="A0A370QTY5"/>
<evidence type="ECO:0000256" key="7">
    <source>
        <dbReference type="SAM" id="MobiDB-lite"/>
    </source>
</evidence>
<dbReference type="CDD" id="cd11326">
    <property type="entry name" value="AmyAc_Glg_debranch"/>
    <property type="match status" value="1"/>
</dbReference>
<evidence type="ECO:0000256" key="6">
    <source>
        <dbReference type="HAMAP-Rule" id="MF_01248"/>
    </source>
</evidence>
<organism evidence="9 10">
    <name type="scientific">Enterobacillus tribolii</name>
    <dbReference type="NCBI Taxonomy" id="1487935"/>
    <lineage>
        <taxon>Bacteria</taxon>
        <taxon>Pseudomonadati</taxon>
        <taxon>Pseudomonadota</taxon>
        <taxon>Gammaproteobacteria</taxon>
        <taxon>Enterobacterales</taxon>
        <taxon>Hafniaceae</taxon>
        <taxon>Enterobacillus</taxon>
    </lineage>
</organism>
<sequence>MLKPGRSGPLGAHVTSQGINFALHSSHAERVELCLFDDDGRQRCIDLPARSGDVWHGLLPEGKAGQQYGYRVYGPWNPAAGHRFNPAKLLIDPYARALSGSLPADDRLCGGEAQPDPNDTRDVTPRAIVIDEPYDWQNDASPAISWGETVIYEAHVKGLTQQHPGIPAELRGTYAALGHPVMIDYLSKLGVTTLELLPVQQHADEPRLQRLGLSNYWGYNVLAPFSVEPDFHSGRAGTTPLSEFRDAVKALHKAGIEVLLDVVFNHTAELDEQGPMVSLRGIDNRSYYWMNDDGQLENWTGCGNSLRLTQPHSVQWVMDCLRYWVEECHVDGFRFDLGTVLGRMPDFNRHSPLFIALAQDPVLSRCKLIAEPWDIGPGGYQLGQFPLPFGEWNDRFRDDMRSFWLSDGLSRGAFAARFAASSELFRHHYRAPSAGVNAITTHDGFTLRDLVSFNQKHNQDNGEDNRDGTDNNHSNNHGAEGIDAGAEIQRRRSASQRALLATLLLAQGTPLLLAGDELGNSQRGNNNAYCQDNEITWLDWTGADEELTRYTAALIALRKRIPALSGDMWWDEGDGNVVWLNADAAALTPQEWQDGEKHPLLIQLSGNWLIAVNGSGHDRDIRLPAGNWHAEAPFGALTPAEEKGRWQLPARSVCVMRNS</sequence>
<dbReference type="NCBIfam" id="TIGR02100">
    <property type="entry name" value="glgX_debranch"/>
    <property type="match status" value="1"/>
</dbReference>